<gene>
    <name evidence="1" type="ORF">HJ536_20330</name>
</gene>
<evidence type="ECO:0000313" key="1">
    <source>
        <dbReference type="EMBL" id="NVO25704.1"/>
    </source>
</evidence>
<sequence>MNHKVFSLEGRLTQLRTKHEALKARIARELKRPAPCTSTLQTLKRQRLRIKDDMVRCIAQLQRVRSAGRLQARSI</sequence>
<dbReference type="InterPro" id="IPR007420">
    <property type="entry name" value="DUF465"/>
</dbReference>
<dbReference type="RefSeq" id="WP_177159215.1">
    <property type="nucleotide sequence ID" value="NZ_JABCJE010000024.1"/>
</dbReference>
<dbReference type="Proteomes" id="UP000592216">
    <property type="component" value="Unassembled WGS sequence"/>
</dbReference>
<protein>
    <submittedName>
        <fullName evidence="1">YdcH family protein</fullName>
    </submittedName>
</protein>
<dbReference type="EMBL" id="JABCJE010000024">
    <property type="protein sequence ID" value="NVO25704.1"/>
    <property type="molecule type" value="Genomic_DNA"/>
</dbReference>
<reference evidence="1 2" key="1">
    <citation type="submission" date="2020-04" db="EMBL/GenBank/DDBJ databases">
        <title>Donghicola sp., a member of the Rhodobacteraceae family isolated from mangrove forest in Thailand.</title>
        <authorList>
            <person name="Charoenyingcharoen P."/>
            <person name="Yukphan P."/>
        </authorList>
    </citation>
    <scope>NUCLEOTIDE SEQUENCE [LARGE SCALE GENOMIC DNA]</scope>
    <source>
        <strain evidence="1 2">B5-SW-15</strain>
    </source>
</reference>
<dbReference type="Gene3D" id="6.10.280.50">
    <property type="match status" value="1"/>
</dbReference>
<organism evidence="1 2">
    <name type="scientific">Donghicola mangrovi</name>
    <dbReference type="NCBI Taxonomy" id="2729614"/>
    <lineage>
        <taxon>Bacteria</taxon>
        <taxon>Pseudomonadati</taxon>
        <taxon>Pseudomonadota</taxon>
        <taxon>Alphaproteobacteria</taxon>
        <taxon>Rhodobacterales</taxon>
        <taxon>Roseobacteraceae</taxon>
        <taxon>Donghicola</taxon>
    </lineage>
</organism>
<proteinExistence type="predicted"/>
<comment type="caution">
    <text evidence="1">The sequence shown here is derived from an EMBL/GenBank/DDBJ whole genome shotgun (WGS) entry which is preliminary data.</text>
</comment>
<accession>A0A850Q9Y0</accession>
<name>A0A850Q9Y0_9RHOB</name>
<evidence type="ECO:0000313" key="2">
    <source>
        <dbReference type="Proteomes" id="UP000592216"/>
    </source>
</evidence>
<dbReference type="AlphaFoldDB" id="A0A850Q9Y0"/>
<dbReference type="InterPro" id="IPR038444">
    <property type="entry name" value="DUF465_sf"/>
</dbReference>
<dbReference type="Pfam" id="PF04325">
    <property type="entry name" value="DUF465"/>
    <property type="match status" value="1"/>
</dbReference>